<keyword evidence="4" id="KW-1185">Reference proteome</keyword>
<dbReference type="InterPro" id="IPR004147">
    <property type="entry name" value="ABC1_dom"/>
</dbReference>
<evidence type="ECO:0000259" key="2">
    <source>
        <dbReference type="Pfam" id="PF03109"/>
    </source>
</evidence>
<dbReference type="InterPro" id="IPR051130">
    <property type="entry name" value="Mito_struct-func_regulator"/>
</dbReference>
<dbReference type="PANTHER" id="PTHR43173">
    <property type="entry name" value="ABC1 FAMILY PROTEIN"/>
    <property type="match status" value="1"/>
</dbReference>
<dbReference type="OrthoDB" id="427480at2759"/>
<sequence length="469" mass="54432">MKGGKFLQKLGLYGGGSQKILCNFIIVAYSVYDYISNLKGIPYPSDEYVNMRETINTRVAKRLLYLSTSSGGIYFKAGQYIGTLERIAPKEYIEVLKVLQDKGPALPYEKIKIVYEADMKCKIEDVFSEFDKTPVAAASLAQVHKAKLKETGEVVAVKLQFPRLRTQTKYDLFSMVKELDFKQEVVNAERTRQNFKKYSDLYMPKNNIPLSSRRAIVMEYVEGVKINDIEGLKEQFGEPQKASSILIDVFAKMIFLYGHVHCDAHPGNILVRQHPNKPKGNPQIVLLDHGFYCDIDDEFRLNFCRLWYAMVTMDYGEVKDLSGKLGIGQYFRYLPLLFTYRTINAKKPLGGTVSKEEIEFLKGKDEVNFEKISFLMQKLPSEIVFIFKAMHIIGLHNFRAGGQTRKRLLLFTNDAIAALAYKHSIFYRWWLHVKFWFKLIIFEKAFWLYQRIWGFIEIKFDEKNKAIEQ</sequence>
<dbReference type="EMBL" id="CCKQ01014392">
    <property type="protein sequence ID" value="CDW86146.1"/>
    <property type="molecule type" value="Genomic_DNA"/>
</dbReference>
<evidence type="ECO:0000313" key="4">
    <source>
        <dbReference type="Proteomes" id="UP000039865"/>
    </source>
</evidence>
<evidence type="ECO:0000313" key="3">
    <source>
        <dbReference type="EMBL" id="CDW86146.1"/>
    </source>
</evidence>
<dbReference type="OMA" id="ANMMVRV"/>
<reference evidence="3 4" key="1">
    <citation type="submission" date="2014-06" db="EMBL/GenBank/DDBJ databases">
        <authorList>
            <person name="Swart Estienne"/>
        </authorList>
    </citation>
    <scope>NUCLEOTIDE SEQUENCE [LARGE SCALE GENOMIC DNA]</scope>
    <source>
        <strain evidence="3 4">130c</strain>
    </source>
</reference>
<dbReference type="Proteomes" id="UP000039865">
    <property type="component" value="Unassembled WGS sequence"/>
</dbReference>
<evidence type="ECO:0000256" key="1">
    <source>
        <dbReference type="ARBA" id="ARBA00009670"/>
    </source>
</evidence>
<organism evidence="3 4">
    <name type="scientific">Stylonychia lemnae</name>
    <name type="common">Ciliate</name>
    <dbReference type="NCBI Taxonomy" id="5949"/>
    <lineage>
        <taxon>Eukaryota</taxon>
        <taxon>Sar</taxon>
        <taxon>Alveolata</taxon>
        <taxon>Ciliophora</taxon>
        <taxon>Intramacronucleata</taxon>
        <taxon>Spirotrichea</taxon>
        <taxon>Stichotrichia</taxon>
        <taxon>Sporadotrichida</taxon>
        <taxon>Oxytrichidae</taxon>
        <taxon>Stylonychinae</taxon>
        <taxon>Stylonychia</taxon>
    </lineage>
</organism>
<dbReference type="SUPFAM" id="SSF56112">
    <property type="entry name" value="Protein kinase-like (PK-like)"/>
    <property type="match status" value="1"/>
</dbReference>
<dbReference type="PANTHER" id="PTHR43173:SF28">
    <property type="entry name" value="AARF DOMAIN CONTAINING KINASE 5"/>
    <property type="match status" value="1"/>
</dbReference>
<dbReference type="AlphaFoldDB" id="A0A078AVP3"/>
<dbReference type="Pfam" id="PF03109">
    <property type="entry name" value="ABC1"/>
    <property type="match status" value="1"/>
</dbReference>
<dbReference type="InterPro" id="IPR045307">
    <property type="entry name" value="ADCK1_dom"/>
</dbReference>
<name>A0A078AVP3_STYLE</name>
<gene>
    <name evidence="3" type="primary">Contig14953.g15934</name>
    <name evidence="3" type="ORF">STYLEM_15237</name>
</gene>
<dbReference type="Gene3D" id="1.10.510.10">
    <property type="entry name" value="Transferase(Phosphotransferase) domain 1"/>
    <property type="match status" value="1"/>
</dbReference>
<proteinExistence type="inferred from homology"/>
<dbReference type="InParanoid" id="A0A078AVP3"/>
<protein>
    <recommendedName>
        <fullName evidence="2">ABC1 atypical kinase-like domain-containing protein</fullName>
    </recommendedName>
</protein>
<dbReference type="InterPro" id="IPR011009">
    <property type="entry name" value="Kinase-like_dom_sf"/>
</dbReference>
<comment type="similarity">
    <text evidence="1">Belongs to the protein kinase superfamily. ADCK protein kinase family.</text>
</comment>
<accession>A0A078AVP3</accession>
<dbReference type="CDD" id="cd13969">
    <property type="entry name" value="ADCK1-like"/>
    <property type="match status" value="1"/>
</dbReference>
<feature type="domain" description="ABC1 atypical kinase-like" evidence="2">
    <location>
        <begin position="175"/>
        <end position="320"/>
    </location>
</feature>